<gene>
    <name evidence="1" type="ORF">AWB70_07515</name>
</gene>
<dbReference type="AlphaFoldDB" id="A0A158JTY1"/>
<evidence type="ECO:0000313" key="1">
    <source>
        <dbReference type="EMBL" id="SAL72362.1"/>
    </source>
</evidence>
<dbReference type="EMBL" id="FCNY02000046">
    <property type="protein sequence ID" value="SAL72362.1"/>
    <property type="molecule type" value="Genomic_DNA"/>
</dbReference>
<evidence type="ECO:0000313" key="2">
    <source>
        <dbReference type="Proteomes" id="UP000054740"/>
    </source>
</evidence>
<organism evidence="1 2">
    <name type="scientific">Caballeronia cordobensis</name>
    <name type="common">Burkholderia cordobensis</name>
    <dbReference type="NCBI Taxonomy" id="1353886"/>
    <lineage>
        <taxon>Bacteria</taxon>
        <taxon>Pseudomonadati</taxon>
        <taxon>Pseudomonadota</taxon>
        <taxon>Betaproteobacteria</taxon>
        <taxon>Burkholderiales</taxon>
        <taxon>Burkholderiaceae</taxon>
        <taxon>Caballeronia</taxon>
    </lineage>
</organism>
<dbReference type="RefSeq" id="WP_045453051.1">
    <property type="nucleotide sequence ID" value="NZ_AP014577.1"/>
</dbReference>
<dbReference type="Proteomes" id="UP000054740">
    <property type="component" value="Unassembled WGS sequence"/>
</dbReference>
<proteinExistence type="predicted"/>
<keyword evidence="2" id="KW-1185">Reference proteome</keyword>
<accession>A0A158JTY1</accession>
<name>A0A158JTY1_CABCO</name>
<sequence length="82" mass="9277">MKRTPPSNTSAYELLKTDAELAHLRILVDSEVHNVSPVFPLSYWRSRVVHILETRHLFPAQLAIASALMDLIECADGVDRLH</sequence>
<protein>
    <submittedName>
        <fullName evidence="1">Uncharacterized protein</fullName>
    </submittedName>
</protein>
<reference evidence="2" key="1">
    <citation type="submission" date="2016-01" db="EMBL/GenBank/DDBJ databases">
        <authorList>
            <person name="Peeters C."/>
        </authorList>
    </citation>
    <scope>NUCLEOTIDE SEQUENCE [LARGE SCALE GENOMIC DNA]</scope>
</reference>